<dbReference type="GO" id="GO:0051537">
    <property type="term" value="F:2 iron, 2 sulfur cluster binding"/>
    <property type="evidence" value="ECO:0007669"/>
    <property type="project" value="UniProtKB-KW"/>
</dbReference>
<dbReference type="Pfam" id="PF00355">
    <property type="entry name" value="Rieske"/>
    <property type="match status" value="1"/>
</dbReference>
<dbReference type="PROSITE" id="PS51257">
    <property type="entry name" value="PROKAR_LIPOPROTEIN"/>
    <property type="match status" value="1"/>
</dbReference>
<keyword evidence="2" id="KW-0479">Metal-binding</keyword>
<dbReference type="EMBL" id="FQUO01000006">
    <property type="protein sequence ID" value="SHF23894.1"/>
    <property type="molecule type" value="Genomic_DNA"/>
</dbReference>
<gene>
    <name evidence="6" type="ORF">SAMN05444008_10670</name>
</gene>
<evidence type="ECO:0000256" key="3">
    <source>
        <dbReference type="ARBA" id="ARBA00023004"/>
    </source>
</evidence>
<dbReference type="InterPro" id="IPR036922">
    <property type="entry name" value="Rieske_2Fe-2S_sf"/>
</dbReference>
<evidence type="ECO:0000259" key="5">
    <source>
        <dbReference type="PROSITE" id="PS51296"/>
    </source>
</evidence>
<accession>A0A1M5A115</accession>
<sequence length="144" mass="14893">MERKEFLASLGIGAGSLILSCCLGGCSKSSNDDGGTPAPAPGNKVDFTFDTAADANLASRGWTVRNNVIIARSGTSYLAYEALCPHQGSGLTYDAANNSFPCSNTNAGHGSVFDNAGKKVAGPAARDLKKFQTALTGNNLRVFE</sequence>
<keyword evidence="1" id="KW-0001">2Fe-2S</keyword>
<evidence type="ECO:0000313" key="6">
    <source>
        <dbReference type="EMBL" id="SHF23894.1"/>
    </source>
</evidence>
<evidence type="ECO:0000256" key="4">
    <source>
        <dbReference type="ARBA" id="ARBA00023014"/>
    </source>
</evidence>
<dbReference type="InterPro" id="IPR017941">
    <property type="entry name" value="Rieske_2Fe-2S"/>
</dbReference>
<protein>
    <submittedName>
        <fullName evidence="6">Rieske [2Fe-2S] domain-containing protein</fullName>
    </submittedName>
</protein>
<dbReference type="OrthoDB" id="165343at2"/>
<dbReference type="PROSITE" id="PS51296">
    <property type="entry name" value="RIESKE"/>
    <property type="match status" value="1"/>
</dbReference>
<keyword evidence="4" id="KW-0411">Iron-sulfur</keyword>
<keyword evidence="7" id="KW-1185">Reference proteome</keyword>
<organism evidence="6 7">
    <name type="scientific">Cnuella takakiae</name>
    <dbReference type="NCBI Taxonomy" id="1302690"/>
    <lineage>
        <taxon>Bacteria</taxon>
        <taxon>Pseudomonadati</taxon>
        <taxon>Bacteroidota</taxon>
        <taxon>Chitinophagia</taxon>
        <taxon>Chitinophagales</taxon>
        <taxon>Chitinophagaceae</taxon>
        <taxon>Cnuella</taxon>
    </lineage>
</organism>
<dbReference type="AlphaFoldDB" id="A0A1M5A115"/>
<dbReference type="STRING" id="1302690.BUE76_09685"/>
<dbReference type="GO" id="GO:0046872">
    <property type="term" value="F:metal ion binding"/>
    <property type="evidence" value="ECO:0007669"/>
    <property type="project" value="UniProtKB-KW"/>
</dbReference>
<keyword evidence="3" id="KW-0408">Iron</keyword>
<dbReference type="RefSeq" id="WP_073042251.1">
    <property type="nucleotide sequence ID" value="NZ_FQUO01000006.1"/>
</dbReference>
<dbReference type="Proteomes" id="UP000184368">
    <property type="component" value="Unassembled WGS sequence"/>
</dbReference>
<evidence type="ECO:0000313" key="7">
    <source>
        <dbReference type="Proteomes" id="UP000184368"/>
    </source>
</evidence>
<dbReference type="Gene3D" id="2.102.10.10">
    <property type="entry name" value="Rieske [2Fe-2S] iron-sulphur domain"/>
    <property type="match status" value="1"/>
</dbReference>
<name>A0A1M5A115_9BACT</name>
<feature type="domain" description="Rieske" evidence="5">
    <location>
        <begin position="68"/>
        <end position="142"/>
    </location>
</feature>
<proteinExistence type="predicted"/>
<reference evidence="6 7" key="1">
    <citation type="submission" date="2016-11" db="EMBL/GenBank/DDBJ databases">
        <authorList>
            <person name="Jaros S."/>
            <person name="Januszkiewicz K."/>
            <person name="Wedrychowicz H."/>
        </authorList>
    </citation>
    <scope>NUCLEOTIDE SEQUENCE [LARGE SCALE GENOMIC DNA]</scope>
    <source>
        <strain evidence="6 7">DSM 26897</strain>
    </source>
</reference>
<dbReference type="SUPFAM" id="SSF50022">
    <property type="entry name" value="ISP domain"/>
    <property type="match status" value="1"/>
</dbReference>
<dbReference type="CDD" id="cd03467">
    <property type="entry name" value="Rieske"/>
    <property type="match status" value="1"/>
</dbReference>
<evidence type="ECO:0000256" key="1">
    <source>
        <dbReference type="ARBA" id="ARBA00022714"/>
    </source>
</evidence>
<evidence type="ECO:0000256" key="2">
    <source>
        <dbReference type="ARBA" id="ARBA00022723"/>
    </source>
</evidence>